<dbReference type="Proteomes" id="UP000516764">
    <property type="component" value="Chromosome"/>
</dbReference>
<accession>A0A7L8AGI3</accession>
<protein>
    <submittedName>
        <fullName evidence="1">Uncharacterized protein</fullName>
    </submittedName>
</protein>
<sequence>MLNSGVLHITLFNSNTQPVCERLIFIENDNKKTAISIEKPKEYFGNRKKITLKINVEDALKNNIPSKLSMTVKDLNISPENTKEENIKTWLLLNSDLRGKIKNPNYFFENENIRKRRYLLDLVMLTHGWRRFTWQEINTNQQNKQKFEAEKGIIISGKTLNMEAPYGIKSVPTRLTFIGKVYEQEPIQKSNNNGEYSYGPFLFFDSIPVLVEARINNFQSNEIKDRKILIIPNTFEEVAKLPLKSNNEGEKRPKNDVDSYLKFQKYLEDIKNQFKQSDYILDEVVVNSKLKNLEDIREENMNARASYGFATNRFDVTKHNYGSNSALQLFNSILGVRVINDSLIITRQPNERPLLMLDENPIDVSDLSLISASEISFIDVLTGGDALMLSSNGAVISMYSKQGGGFNSKRKVKRKPGIIDYIASGFYTAKEFYAPDHINGFEEQTKADIRTTLHWAPNIVIDGKKAVEISFFTSDADSKYVIEVQGITTSGIPLYQTTEITVD</sequence>
<gene>
    <name evidence="1" type="ORF">H9I45_01395</name>
</gene>
<dbReference type="AlphaFoldDB" id="A0A7L8AGI3"/>
<dbReference type="EMBL" id="CP061813">
    <property type="protein sequence ID" value="QOD61125.1"/>
    <property type="molecule type" value="Genomic_DNA"/>
</dbReference>
<evidence type="ECO:0000313" key="2">
    <source>
        <dbReference type="Proteomes" id="UP000516764"/>
    </source>
</evidence>
<keyword evidence="2" id="KW-1185">Reference proteome</keyword>
<evidence type="ECO:0000313" key="1">
    <source>
        <dbReference type="EMBL" id="QOD61125.1"/>
    </source>
</evidence>
<dbReference type="RefSeq" id="WP_191141242.1">
    <property type="nucleotide sequence ID" value="NZ_CP061813.1"/>
</dbReference>
<name>A0A7L8AGI3_9FLAO</name>
<reference evidence="1 2" key="1">
    <citation type="journal article" date="2016" name="Int. J. Syst. Evol. Microbiol.">
        <title>Polaribacter haliotis sp. nov., isolated from the gut of abalone Haliotis discus hannai.</title>
        <authorList>
            <person name="Kim Y.O."/>
            <person name="Park I.S."/>
            <person name="Park S."/>
            <person name="Nam B.H."/>
            <person name="Park J.M."/>
            <person name="Kim D.G."/>
            <person name="Yoon J.H."/>
        </authorList>
    </citation>
    <scope>NUCLEOTIDE SEQUENCE [LARGE SCALE GENOMIC DNA]</scope>
    <source>
        <strain evidence="1 2">KCTC 52418</strain>
    </source>
</reference>
<organism evidence="1 2">
    <name type="scientific">Polaribacter haliotis</name>
    <dbReference type="NCBI Taxonomy" id="1888915"/>
    <lineage>
        <taxon>Bacteria</taxon>
        <taxon>Pseudomonadati</taxon>
        <taxon>Bacteroidota</taxon>
        <taxon>Flavobacteriia</taxon>
        <taxon>Flavobacteriales</taxon>
        <taxon>Flavobacteriaceae</taxon>
    </lineage>
</organism>
<dbReference type="KEGG" id="phal:H9I45_01395"/>
<proteinExistence type="predicted"/>